<dbReference type="InterPro" id="IPR036864">
    <property type="entry name" value="Zn2-C6_fun-type_DNA-bd_sf"/>
</dbReference>
<dbReference type="CDD" id="cd00067">
    <property type="entry name" value="GAL4"/>
    <property type="match status" value="1"/>
</dbReference>
<sequence>MNRKQVPRATKACASCRRQKTRCFPSPNSISCLRCYSLGKDCSFLTDGTLSDPDVINKKRKIDDDNEASQPSIEGSDSLKTLGDNVKKILAIIQRQHNLPSALDEYDSSSMALPPAQTSPFNLMYKSVSFQNLPLTVSHLLSPLNTFTSEPPNVLSLGIVSPQEAIHAVDLFKENYGRWISLPQTSAEVLIEDIKRSSPMLLTTICLTSLRYNVTDVNFDTYQQLIKQLKLELYEGLYRSPQSLNFLKALVILAVYGYSLSTPELVVDPWFLSGIAVMQFLTLDMNNDFLHVCSVGSLGTVDMEMEKLSNFRIWNHMCLVHLCNCIFSGRMCVLDEIRLDQARRSLDLAQATNFDGRMISEISLQLLLYNFIQAGSATEFKIFEDDLKLWYDQWNYLFKQPNLQFVEFGYHYCYVSAFYHLKMGSHGIMDTTDFNDATEKHIDDVDTLNKMLYHCLKVLNHIIGLNDDLYFACLSDQIHVCTFYTSIVFLKVIKWCHLYNNTYDTHELLNFIKKVESVQNKFENMSTLTDDLAYRFALGLQELIDSTVPAVQGTVGAH</sequence>
<evidence type="ECO:0000313" key="9">
    <source>
        <dbReference type="EMBL" id="ODV72078.1"/>
    </source>
</evidence>
<evidence type="ECO:0000259" key="8">
    <source>
        <dbReference type="PROSITE" id="PS50048"/>
    </source>
</evidence>
<dbReference type="RefSeq" id="XP_020069117.1">
    <property type="nucleotide sequence ID" value="XM_020215499.1"/>
</dbReference>
<evidence type="ECO:0000256" key="4">
    <source>
        <dbReference type="ARBA" id="ARBA00023015"/>
    </source>
</evidence>
<dbReference type="PANTHER" id="PTHR31845">
    <property type="entry name" value="FINGER DOMAIN PROTEIN, PUTATIVE-RELATED"/>
    <property type="match status" value="1"/>
</dbReference>
<comment type="subcellular location">
    <subcellularLocation>
        <location evidence="1">Nucleus</location>
    </subcellularLocation>
</comment>
<keyword evidence="2" id="KW-0479">Metal-binding</keyword>
<dbReference type="PROSITE" id="PS50048">
    <property type="entry name" value="ZN2_CY6_FUNGAL_2"/>
    <property type="match status" value="1"/>
</dbReference>
<dbReference type="GeneID" id="30989895"/>
<dbReference type="CDD" id="cd12148">
    <property type="entry name" value="fungal_TF_MHR"/>
    <property type="match status" value="1"/>
</dbReference>
<keyword evidence="6" id="KW-0804">Transcription</keyword>
<keyword evidence="4" id="KW-0805">Transcription regulation</keyword>
<feature type="domain" description="Zn(2)-C6 fungal-type" evidence="8">
    <location>
        <begin position="12"/>
        <end position="44"/>
    </location>
</feature>
<dbReference type="OMA" id="WEYLFSQ"/>
<dbReference type="Gene3D" id="4.10.240.10">
    <property type="entry name" value="Zn(2)-C6 fungal-type DNA-binding domain"/>
    <property type="match status" value="1"/>
</dbReference>
<evidence type="ECO:0000313" key="10">
    <source>
        <dbReference type="Proteomes" id="UP000094389"/>
    </source>
</evidence>
<dbReference type="InterPro" id="IPR051089">
    <property type="entry name" value="prtT"/>
</dbReference>
<proteinExistence type="predicted"/>
<dbReference type="PROSITE" id="PS00463">
    <property type="entry name" value="ZN2_CY6_FUNGAL_1"/>
    <property type="match status" value="1"/>
</dbReference>
<dbReference type="AlphaFoldDB" id="A0A1E4RXT9"/>
<keyword evidence="5" id="KW-0238">DNA-binding</keyword>
<evidence type="ECO:0000256" key="2">
    <source>
        <dbReference type="ARBA" id="ARBA00022723"/>
    </source>
</evidence>
<dbReference type="SMART" id="SM00066">
    <property type="entry name" value="GAL4"/>
    <property type="match status" value="1"/>
</dbReference>
<evidence type="ECO:0000256" key="7">
    <source>
        <dbReference type="ARBA" id="ARBA00023242"/>
    </source>
</evidence>
<evidence type="ECO:0000256" key="1">
    <source>
        <dbReference type="ARBA" id="ARBA00004123"/>
    </source>
</evidence>
<reference evidence="9 10" key="1">
    <citation type="journal article" date="2016" name="Proc. Natl. Acad. Sci. U.S.A.">
        <title>Comparative genomics of biotechnologically important yeasts.</title>
        <authorList>
            <person name="Riley R."/>
            <person name="Haridas S."/>
            <person name="Wolfe K.H."/>
            <person name="Lopes M.R."/>
            <person name="Hittinger C.T."/>
            <person name="Goeker M."/>
            <person name="Salamov A.A."/>
            <person name="Wisecaver J.H."/>
            <person name="Long T.M."/>
            <person name="Calvey C.H."/>
            <person name="Aerts A.L."/>
            <person name="Barry K.W."/>
            <person name="Choi C."/>
            <person name="Clum A."/>
            <person name="Coughlan A.Y."/>
            <person name="Deshpande S."/>
            <person name="Douglass A.P."/>
            <person name="Hanson S.J."/>
            <person name="Klenk H.-P."/>
            <person name="LaButti K.M."/>
            <person name="Lapidus A."/>
            <person name="Lindquist E.A."/>
            <person name="Lipzen A.M."/>
            <person name="Meier-Kolthoff J.P."/>
            <person name="Ohm R.A."/>
            <person name="Otillar R.P."/>
            <person name="Pangilinan J.L."/>
            <person name="Peng Y."/>
            <person name="Rokas A."/>
            <person name="Rosa C.A."/>
            <person name="Scheuner C."/>
            <person name="Sibirny A.A."/>
            <person name="Slot J.C."/>
            <person name="Stielow J.B."/>
            <person name="Sun H."/>
            <person name="Kurtzman C.P."/>
            <person name="Blackwell M."/>
            <person name="Grigoriev I.V."/>
            <person name="Jeffries T.W."/>
        </authorList>
    </citation>
    <scope>NUCLEOTIDE SEQUENCE [LARGE SCALE GENOMIC DNA]</scope>
    <source>
        <strain evidence="10">ATCC 18201 / CBS 1600 / BCRC 20928 / JCM 3617 / NBRC 0987 / NRRL Y-1542</strain>
    </source>
</reference>
<keyword evidence="3" id="KW-0862">Zinc</keyword>
<dbReference type="GO" id="GO:0005634">
    <property type="term" value="C:nucleus"/>
    <property type="evidence" value="ECO:0007669"/>
    <property type="project" value="UniProtKB-SubCell"/>
</dbReference>
<dbReference type="Proteomes" id="UP000094389">
    <property type="component" value="Unassembled WGS sequence"/>
</dbReference>
<dbReference type="OrthoDB" id="2595934at2759"/>
<keyword evidence="10" id="KW-1185">Reference proteome</keyword>
<keyword evidence="7" id="KW-0539">Nucleus</keyword>
<dbReference type="InterPro" id="IPR001138">
    <property type="entry name" value="Zn2Cys6_DnaBD"/>
</dbReference>
<dbReference type="STRING" id="983966.A0A1E4RXT9"/>
<organism evidence="9 10">
    <name type="scientific">Cyberlindnera jadinii (strain ATCC 18201 / CBS 1600 / BCRC 20928 / JCM 3617 / NBRC 0987 / NRRL Y-1542)</name>
    <name type="common">Torula yeast</name>
    <name type="synonym">Candida utilis</name>
    <dbReference type="NCBI Taxonomy" id="983966"/>
    <lineage>
        <taxon>Eukaryota</taxon>
        <taxon>Fungi</taxon>
        <taxon>Dikarya</taxon>
        <taxon>Ascomycota</taxon>
        <taxon>Saccharomycotina</taxon>
        <taxon>Saccharomycetes</taxon>
        <taxon>Phaffomycetales</taxon>
        <taxon>Phaffomycetaceae</taxon>
        <taxon>Cyberlindnera</taxon>
    </lineage>
</organism>
<accession>A0A1E4RXT9</accession>
<dbReference type="PANTHER" id="PTHR31845:SF34">
    <property type="entry name" value="TRANSCRIPTIONAL ACTIVATOR OF PROTEASES PRTT"/>
    <property type="match status" value="1"/>
</dbReference>
<dbReference type="GO" id="GO:0000976">
    <property type="term" value="F:transcription cis-regulatory region binding"/>
    <property type="evidence" value="ECO:0007669"/>
    <property type="project" value="TreeGrafter"/>
</dbReference>
<protein>
    <recommendedName>
        <fullName evidence="8">Zn(2)-C6 fungal-type domain-containing protein</fullName>
    </recommendedName>
</protein>
<dbReference type="SUPFAM" id="SSF57701">
    <property type="entry name" value="Zn2/Cys6 DNA-binding domain"/>
    <property type="match status" value="1"/>
</dbReference>
<gene>
    <name evidence="9" type="ORF">CYBJADRAFT_168775</name>
</gene>
<evidence type="ECO:0000256" key="6">
    <source>
        <dbReference type="ARBA" id="ARBA00023163"/>
    </source>
</evidence>
<dbReference type="GO" id="GO:0000981">
    <property type="term" value="F:DNA-binding transcription factor activity, RNA polymerase II-specific"/>
    <property type="evidence" value="ECO:0007669"/>
    <property type="project" value="InterPro"/>
</dbReference>
<name>A0A1E4RXT9_CYBJN</name>
<dbReference type="GO" id="GO:0008270">
    <property type="term" value="F:zinc ion binding"/>
    <property type="evidence" value="ECO:0007669"/>
    <property type="project" value="InterPro"/>
</dbReference>
<evidence type="ECO:0000256" key="3">
    <source>
        <dbReference type="ARBA" id="ARBA00022833"/>
    </source>
</evidence>
<dbReference type="EMBL" id="KV453936">
    <property type="protein sequence ID" value="ODV72078.1"/>
    <property type="molecule type" value="Genomic_DNA"/>
</dbReference>
<evidence type="ECO:0000256" key="5">
    <source>
        <dbReference type="ARBA" id="ARBA00023125"/>
    </source>
</evidence>